<comment type="caution">
    <text evidence="1">The sequence shown here is derived from an EMBL/GenBank/DDBJ whole genome shotgun (WGS) entry which is preliminary data.</text>
</comment>
<reference evidence="1 2" key="1">
    <citation type="submission" date="2023-02" db="EMBL/GenBank/DDBJ databases">
        <title>Dictyobacter halimunensis sp. nov., a new member of the class Ktedonobacteria from forest soil in a geothermal area.</title>
        <authorList>
            <person name="Rachmania M.K."/>
            <person name="Ningsih F."/>
            <person name="Sakai Y."/>
            <person name="Yabe S."/>
            <person name="Yokota A."/>
            <person name="Sjamsuridzal W."/>
        </authorList>
    </citation>
    <scope>NUCLEOTIDE SEQUENCE [LARGE SCALE GENOMIC DNA]</scope>
    <source>
        <strain evidence="1 2">S3.2.2.5</strain>
    </source>
</reference>
<keyword evidence="2" id="KW-1185">Reference proteome</keyword>
<accession>A0ABQ6G1M8</accession>
<evidence type="ECO:0000313" key="1">
    <source>
        <dbReference type="EMBL" id="GLV59757.1"/>
    </source>
</evidence>
<organism evidence="1 2">
    <name type="scientific">Dictyobacter halimunensis</name>
    <dbReference type="NCBI Taxonomy" id="3026934"/>
    <lineage>
        <taxon>Bacteria</taxon>
        <taxon>Bacillati</taxon>
        <taxon>Chloroflexota</taxon>
        <taxon>Ktedonobacteria</taxon>
        <taxon>Ktedonobacterales</taxon>
        <taxon>Dictyobacteraceae</taxon>
        <taxon>Dictyobacter</taxon>
    </lineage>
</organism>
<dbReference type="EMBL" id="BSRI01000002">
    <property type="protein sequence ID" value="GLV59757.1"/>
    <property type="molecule type" value="Genomic_DNA"/>
</dbReference>
<dbReference type="Proteomes" id="UP001344906">
    <property type="component" value="Unassembled WGS sequence"/>
</dbReference>
<name>A0ABQ6G1M8_9CHLR</name>
<evidence type="ECO:0008006" key="3">
    <source>
        <dbReference type="Google" id="ProtNLM"/>
    </source>
</evidence>
<protein>
    <recommendedName>
        <fullName evidence="3">Resolvase/invertase-type recombinase catalytic domain-containing protein</fullName>
    </recommendedName>
</protein>
<sequence>MGKTMKLNTSVDKKQRARQLADLLHQTGEDHHIAFKATDGADPDWSIWYADHLREKGIETLLDAKLLKSDLIYLLVLADKKQMSEAPGSRWEQFYADFFVNRYIHS</sequence>
<proteinExistence type="predicted"/>
<gene>
    <name evidence="1" type="ORF">KDH_65820</name>
</gene>
<evidence type="ECO:0000313" key="2">
    <source>
        <dbReference type="Proteomes" id="UP001344906"/>
    </source>
</evidence>